<sequence length="270" mass="28917">MGLLGRSLTRRRVAAESARDHVVADSALERSLLSAARVRAAMLRLEGDGTPALSLGRSGQLLYRRLTDATWRITAATSIGEGRSAEDWTLEIARSDHHRATVSTPTYAAIKGALANPGGYDAIRSNLLTAFTRAEPDPAPEEALCDRSLAAAQVRGVWCHRLEAGPVRIELHGTTQAQVADALAQIGLPLDRPTPSDFTWRTGLGHRFLGLRLSTVPAGVVLAGDSSLPHDPDHYGVAALEAAMATWRERAGLFLGELDPDVELPWLGIA</sequence>
<dbReference type="RefSeq" id="WP_121804789.1">
    <property type="nucleotide sequence ID" value="NZ_RDBE01000001.1"/>
</dbReference>
<proteinExistence type="predicted"/>
<protein>
    <submittedName>
        <fullName evidence="1">Uncharacterized protein</fullName>
    </submittedName>
</protein>
<gene>
    <name evidence="1" type="ORF">D9V37_04095</name>
</gene>
<keyword evidence="2" id="KW-1185">Reference proteome</keyword>
<organism evidence="1 2">
    <name type="scientific">Nocardioides mangrovicus</name>
    <dbReference type="NCBI Taxonomy" id="2478913"/>
    <lineage>
        <taxon>Bacteria</taxon>
        <taxon>Bacillati</taxon>
        <taxon>Actinomycetota</taxon>
        <taxon>Actinomycetes</taxon>
        <taxon>Propionibacteriales</taxon>
        <taxon>Nocardioidaceae</taxon>
        <taxon>Nocardioides</taxon>
    </lineage>
</organism>
<evidence type="ECO:0000313" key="1">
    <source>
        <dbReference type="EMBL" id="RLV51109.1"/>
    </source>
</evidence>
<comment type="caution">
    <text evidence="1">The sequence shown here is derived from an EMBL/GenBank/DDBJ whole genome shotgun (WGS) entry which is preliminary data.</text>
</comment>
<name>A0A3L8P8N6_9ACTN</name>
<dbReference type="EMBL" id="RDBE01000001">
    <property type="protein sequence ID" value="RLV51109.1"/>
    <property type="molecule type" value="Genomic_DNA"/>
</dbReference>
<dbReference type="AlphaFoldDB" id="A0A3L8P8N6"/>
<accession>A0A3L8P8N6</accession>
<evidence type="ECO:0000313" key="2">
    <source>
        <dbReference type="Proteomes" id="UP000281708"/>
    </source>
</evidence>
<dbReference type="Proteomes" id="UP000281708">
    <property type="component" value="Unassembled WGS sequence"/>
</dbReference>
<reference evidence="1 2" key="1">
    <citation type="submission" date="2018-10" db="EMBL/GenBank/DDBJ databases">
        <title>Marmoricola sp. 4Q3S-7 whole genome shotgun sequence.</title>
        <authorList>
            <person name="Li F."/>
        </authorList>
    </citation>
    <scope>NUCLEOTIDE SEQUENCE [LARGE SCALE GENOMIC DNA]</scope>
    <source>
        <strain evidence="1 2">4Q3S-7</strain>
    </source>
</reference>